<comment type="caution">
    <text evidence="1">The sequence shown here is derived from an EMBL/GenBank/DDBJ whole genome shotgun (WGS) entry which is preliminary data.</text>
</comment>
<protein>
    <submittedName>
        <fullName evidence="1">Uncharacterized protein</fullName>
    </submittedName>
</protein>
<name>A0ABR2RJ31_9ROSI</name>
<organism evidence="1 2">
    <name type="scientific">Hibiscus sabdariffa</name>
    <name type="common">roselle</name>
    <dbReference type="NCBI Taxonomy" id="183260"/>
    <lineage>
        <taxon>Eukaryota</taxon>
        <taxon>Viridiplantae</taxon>
        <taxon>Streptophyta</taxon>
        <taxon>Embryophyta</taxon>
        <taxon>Tracheophyta</taxon>
        <taxon>Spermatophyta</taxon>
        <taxon>Magnoliopsida</taxon>
        <taxon>eudicotyledons</taxon>
        <taxon>Gunneridae</taxon>
        <taxon>Pentapetalae</taxon>
        <taxon>rosids</taxon>
        <taxon>malvids</taxon>
        <taxon>Malvales</taxon>
        <taxon>Malvaceae</taxon>
        <taxon>Malvoideae</taxon>
        <taxon>Hibiscus</taxon>
    </lineage>
</organism>
<reference evidence="1 2" key="1">
    <citation type="journal article" date="2024" name="G3 (Bethesda)">
        <title>Genome assembly of Hibiscus sabdariffa L. provides insights into metabolisms of medicinal natural products.</title>
        <authorList>
            <person name="Kim T."/>
        </authorList>
    </citation>
    <scope>NUCLEOTIDE SEQUENCE [LARGE SCALE GENOMIC DNA]</scope>
    <source>
        <strain evidence="1">TK-2024</strain>
        <tissue evidence="1">Old leaves</tissue>
    </source>
</reference>
<accession>A0ABR2RJ31</accession>
<dbReference type="Proteomes" id="UP001396334">
    <property type="component" value="Unassembled WGS sequence"/>
</dbReference>
<evidence type="ECO:0000313" key="1">
    <source>
        <dbReference type="EMBL" id="KAK9012929.1"/>
    </source>
</evidence>
<sequence>MNTSTSLIHCPLQGKVMLTLLPRKLEWSGFVLNSSLLWKDGEDKDINMLDGDVERPLGLITDPSVDGGGAAWKRWSSSFALVASS</sequence>
<keyword evidence="2" id="KW-1185">Reference proteome</keyword>
<gene>
    <name evidence="1" type="ORF">V6N11_040959</name>
</gene>
<evidence type="ECO:0000313" key="2">
    <source>
        <dbReference type="Proteomes" id="UP001396334"/>
    </source>
</evidence>
<dbReference type="EMBL" id="JBBPBN010000022">
    <property type="protein sequence ID" value="KAK9012929.1"/>
    <property type="molecule type" value="Genomic_DNA"/>
</dbReference>
<proteinExistence type="predicted"/>